<dbReference type="InterPro" id="IPR043136">
    <property type="entry name" value="B30.2/SPRY_sf"/>
</dbReference>
<evidence type="ECO:0000313" key="2">
    <source>
        <dbReference type="EMBL" id="TNV79782.1"/>
    </source>
</evidence>
<evidence type="ECO:0000259" key="1">
    <source>
        <dbReference type="PROSITE" id="PS50188"/>
    </source>
</evidence>
<dbReference type="EMBL" id="RRYP01008428">
    <property type="protein sequence ID" value="TNV79782.1"/>
    <property type="molecule type" value="Genomic_DNA"/>
</dbReference>
<protein>
    <recommendedName>
        <fullName evidence="1">B30.2/SPRY domain-containing protein</fullName>
    </recommendedName>
</protein>
<dbReference type="Gene3D" id="2.60.120.920">
    <property type="match status" value="1"/>
</dbReference>
<dbReference type="SMART" id="SM00449">
    <property type="entry name" value="SPRY"/>
    <property type="match status" value="1"/>
</dbReference>
<comment type="caution">
    <text evidence="2">The sequence shown here is derived from an EMBL/GenBank/DDBJ whole genome shotgun (WGS) entry which is preliminary data.</text>
</comment>
<dbReference type="PANTHER" id="PTHR12245:SF5">
    <property type="entry name" value="SPRY DOMAIN-CONTAINING SOCS BOX PROTEIN 3"/>
    <property type="match status" value="1"/>
</dbReference>
<dbReference type="Pfam" id="PF00622">
    <property type="entry name" value="SPRY"/>
    <property type="match status" value="1"/>
</dbReference>
<sequence length="213" mass="23599">MGSLKNLPLDQTFEQLEIPNGAQLVLLGQKSFTWDLNYKGSNIQLLNNSLTANKKYEIDYETVLGTIGFNSGNGGHSRHYWEIKLDTFVDMEDIYVGIARRNVDLHMRAWDTGSFWGWICAGGRKFCPAQASAQIQEYGGFSKINDTIGVLLEFKDGLGSLTFYNNQKSLGTAFEGIPPGTYYPAVCLYYGEVQVTLNSRAKIPSQDGAGANK</sequence>
<accession>A0A8J8NQP5</accession>
<dbReference type="SUPFAM" id="SSF49899">
    <property type="entry name" value="Concanavalin A-like lectins/glucanases"/>
    <property type="match status" value="1"/>
</dbReference>
<dbReference type="Proteomes" id="UP000785679">
    <property type="component" value="Unassembled WGS sequence"/>
</dbReference>
<proteinExistence type="predicted"/>
<evidence type="ECO:0000313" key="3">
    <source>
        <dbReference type="Proteomes" id="UP000785679"/>
    </source>
</evidence>
<dbReference type="CDD" id="cd11709">
    <property type="entry name" value="SPRY"/>
    <property type="match status" value="1"/>
</dbReference>
<dbReference type="InterPro" id="IPR001870">
    <property type="entry name" value="B30.2/SPRY"/>
</dbReference>
<feature type="domain" description="B30.2/SPRY" evidence="1">
    <location>
        <begin position="5"/>
        <end position="204"/>
    </location>
</feature>
<dbReference type="InterPro" id="IPR013320">
    <property type="entry name" value="ConA-like_dom_sf"/>
</dbReference>
<dbReference type="InterPro" id="IPR050672">
    <property type="entry name" value="FBXO45-Fsn/SPSB_families"/>
</dbReference>
<reference evidence="2" key="1">
    <citation type="submission" date="2019-06" db="EMBL/GenBank/DDBJ databases">
        <authorList>
            <person name="Zheng W."/>
        </authorList>
    </citation>
    <scope>NUCLEOTIDE SEQUENCE</scope>
    <source>
        <strain evidence="2">QDHG01</strain>
    </source>
</reference>
<organism evidence="2 3">
    <name type="scientific">Halteria grandinella</name>
    <dbReference type="NCBI Taxonomy" id="5974"/>
    <lineage>
        <taxon>Eukaryota</taxon>
        <taxon>Sar</taxon>
        <taxon>Alveolata</taxon>
        <taxon>Ciliophora</taxon>
        <taxon>Intramacronucleata</taxon>
        <taxon>Spirotrichea</taxon>
        <taxon>Stichotrichia</taxon>
        <taxon>Sporadotrichida</taxon>
        <taxon>Halteriidae</taxon>
        <taxon>Halteria</taxon>
    </lineage>
</organism>
<gene>
    <name evidence="2" type="ORF">FGO68_gene16134</name>
</gene>
<dbReference type="PANTHER" id="PTHR12245">
    <property type="entry name" value="SPRY DOMAIN CONTAINING SOCS BOX PROTEIN"/>
    <property type="match status" value="1"/>
</dbReference>
<dbReference type="OrthoDB" id="25503at2759"/>
<dbReference type="AlphaFoldDB" id="A0A8J8NQP5"/>
<keyword evidence="3" id="KW-1185">Reference proteome</keyword>
<name>A0A8J8NQP5_HALGN</name>
<dbReference type="PROSITE" id="PS50188">
    <property type="entry name" value="B302_SPRY"/>
    <property type="match status" value="1"/>
</dbReference>
<dbReference type="InterPro" id="IPR003877">
    <property type="entry name" value="SPRY_dom"/>
</dbReference>